<dbReference type="EMBL" id="CP009517">
    <property type="protein sequence ID" value="AKB82364.1"/>
    <property type="molecule type" value="Genomic_DNA"/>
</dbReference>
<organism evidence="1 2">
    <name type="scientific">Methanosarcina barkeri 3</name>
    <dbReference type="NCBI Taxonomy" id="1434107"/>
    <lineage>
        <taxon>Archaea</taxon>
        <taxon>Methanobacteriati</taxon>
        <taxon>Methanobacteriota</taxon>
        <taxon>Stenosarchaea group</taxon>
        <taxon>Methanomicrobia</taxon>
        <taxon>Methanosarcinales</taxon>
        <taxon>Methanosarcinaceae</taxon>
        <taxon>Methanosarcina</taxon>
    </lineage>
</organism>
<evidence type="ECO:0000313" key="2">
    <source>
        <dbReference type="Proteomes" id="UP000033066"/>
    </source>
</evidence>
<dbReference type="KEGG" id="mbak:MSBR3_1786"/>
<accession>A0A0E3WW25</accession>
<dbReference type="OrthoDB" id="137363at2157"/>
<keyword evidence="2" id="KW-1185">Reference proteome</keyword>
<evidence type="ECO:0000313" key="1">
    <source>
        <dbReference type="EMBL" id="AKB82364.1"/>
    </source>
</evidence>
<dbReference type="Proteomes" id="UP000033066">
    <property type="component" value="Chromosome"/>
</dbReference>
<gene>
    <name evidence="1" type="ORF">MSBR3_1786</name>
</gene>
<protein>
    <submittedName>
        <fullName evidence="1">Uncharacterized protein</fullName>
    </submittedName>
</protein>
<dbReference type="AlphaFoldDB" id="A0A0E3WW25"/>
<dbReference type="HOGENOM" id="CLU_1763857_0_0_2"/>
<name>A0A0E3WW25_METBA</name>
<reference evidence="1" key="1">
    <citation type="submission" date="2014-07" db="EMBL/GenBank/DDBJ databases">
        <title>Methanogenic archaea and the global carbon cycle.</title>
        <authorList>
            <person name="Henriksen J.R."/>
            <person name="Luke J."/>
            <person name="Reinhart S."/>
            <person name="Benedict M.N."/>
            <person name="Youngblut N.D."/>
            <person name="Metcalf M.E."/>
            <person name="Whitaker R.J."/>
            <person name="Metcalf W.W."/>
        </authorList>
    </citation>
    <scope>NUCLEOTIDE SEQUENCE [LARGE SCALE GENOMIC DNA]</scope>
    <source>
        <strain evidence="1">3</strain>
    </source>
</reference>
<sequence length="147" mass="15971">MSGKKILIIFAGICLLLVSAVILNPSTQHTSLISKEENSSETNNSNERDIFNSFIINNWGNANHKVNVELLDSKNNSEFSKSYTSVPGESIEKKFPVTPKSGEKIVVTLDNKITKTQTVAEGSTGLSLYIDVDMVTSDPLGLSIVLP</sequence>
<proteinExistence type="predicted"/>
<dbReference type="RefSeq" id="WP_048107801.1">
    <property type="nucleotide sequence ID" value="NZ_CP009517.1"/>
</dbReference>
<dbReference type="PATRIC" id="fig|1434107.4.peg.2300"/>
<dbReference type="GeneID" id="24789340"/>